<dbReference type="PANTHER" id="PTHR43316">
    <property type="entry name" value="HYDROLASE, HALOACID DELAHOGENASE-RELATED"/>
    <property type="match status" value="1"/>
</dbReference>
<name>A0A1N6XE82_9FLAO</name>
<accession>A0A1N6XE82</accession>
<dbReference type="STRING" id="228959.SAMN05421797_10588"/>
<dbReference type="OrthoDB" id="6101375at2"/>
<dbReference type="SFLD" id="SFLDS00003">
    <property type="entry name" value="Haloacid_Dehalogenase"/>
    <property type="match status" value="1"/>
</dbReference>
<evidence type="ECO:0000256" key="1">
    <source>
        <dbReference type="ARBA" id="ARBA00022801"/>
    </source>
</evidence>
<dbReference type="RefSeq" id="WP_076549054.1">
    <property type="nucleotide sequence ID" value="NZ_FTMA01000005.1"/>
</dbReference>
<dbReference type="Gene3D" id="3.40.50.1000">
    <property type="entry name" value="HAD superfamily/HAD-like"/>
    <property type="match status" value="1"/>
</dbReference>
<evidence type="ECO:0000313" key="3">
    <source>
        <dbReference type="Proteomes" id="UP000186953"/>
    </source>
</evidence>
<dbReference type="GO" id="GO:0016787">
    <property type="term" value="F:hydrolase activity"/>
    <property type="evidence" value="ECO:0007669"/>
    <property type="project" value="UniProtKB-KW"/>
</dbReference>
<dbReference type="SUPFAM" id="SSF56784">
    <property type="entry name" value="HAD-like"/>
    <property type="match status" value="1"/>
</dbReference>
<dbReference type="Proteomes" id="UP000186953">
    <property type="component" value="Unassembled WGS sequence"/>
</dbReference>
<dbReference type="Gene3D" id="1.10.150.240">
    <property type="entry name" value="Putative phosphatase, domain 2"/>
    <property type="match status" value="1"/>
</dbReference>
<dbReference type="SFLD" id="SFLDG01129">
    <property type="entry name" value="C1.5:_HAD__Beta-PGM__Phosphata"/>
    <property type="match status" value="1"/>
</dbReference>
<keyword evidence="1 2" id="KW-0378">Hydrolase</keyword>
<proteinExistence type="predicted"/>
<dbReference type="EMBL" id="FTMA01000005">
    <property type="protein sequence ID" value="SIR00567.1"/>
    <property type="molecule type" value="Genomic_DNA"/>
</dbReference>
<dbReference type="InterPro" id="IPR023198">
    <property type="entry name" value="PGP-like_dom2"/>
</dbReference>
<reference evidence="3" key="1">
    <citation type="submission" date="2017-01" db="EMBL/GenBank/DDBJ databases">
        <authorList>
            <person name="Varghese N."/>
            <person name="Submissions S."/>
        </authorList>
    </citation>
    <scope>NUCLEOTIDE SEQUENCE [LARGE SCALE GENOMIC DNA]</scope>
    <source>
        <strain evidence="3">DSM 15366</strain>
    </source>
</reference>
<evidence type="ECO:0000313" key="2">
    <source>
        <dbReference type="EMBL" id="SIR00567.1"/>
    </source>
</evidence>
<dbReference type="Pfam" id="PF00702">
    <property type="entry name" value="Hydrolase"/>
    <property type="match status" value="1"/>
</dbReference>
<protein>
    <submittedName>
        <fullName evidence="2">Putative hydrolase of the HAD superfamily</fullName>
    </submittedName>
</protein>
<keyword evidence="3" id="KW-1185">Reference proteome</keyword>
<dbReference type="InterPro" id="IPR051540">
    <property type="entry name" value="S-2-haloacid_dehalogenase"/>
</dbReference>
<dbReference type="AlphaFoldDB" id="A0A1N6XE82"/>
<dbReference type="PANTHER" id="PTHR43316:SF8">
    <property type="entry name" value="HAD FAMILY HYDROLASE"/>
    <property type="match status" value="1"/>
</dbReference>
<dbReference type="InterPro" id="IPR023214">
    <property type="entry name" value="HAD_sf"/>
</dbReference>
<gene>
    <name evidence="2" type="ORF">SAMN05421797_10588</name>
</gene>
<dbReference type="InterPro" id="IPR036412">
    <property type="entry name" value="HAD-like_sf"/>
</dbReference>
<organism evidence="2 3">
    <name type="scientific">Maribacter ulvicola</name>
    <dbReference type="NCBI Taxonomy" id="228959"/>
    <lineage>
        <taxon>Bacteria</taxon>
        <taxon>Pseudomonadati</taxon>
        <taxon>Bacteroidota</taxon>
        <taxon>Flavobacteriia</taxon>
        <taxon>Flavobacteriales</taxon>
        <taxon>Flavobacteriaceae</taxon>
        <taxon>Maribacter</taxon>
    </lineage>
</organism>
<sequence>MEINFDGINVIGFDADDTLWVNETYFRDTEDKFANLLEKYETKNKIDQELFRTEIKNLDLYGYGIKGFVLSMIECALELSNNQISSKTIGALLDLGKEMITQPVELLDGVEDVLNSLKGKYRLIVLTKGDLLDQERKLERSGLSEYFHHVEVLSDKKEKNYTDLLEHLQIAPSEFLMIGNSLKSDVLPLVEIGARAVHVPFHTTWEHEEVNAPVENKGYITISTLMDILEYVK</sequence>